<feature type="domain" description="Reverse transcriptase" evidence="2">
    <location>
        <begin position="234"/>
        <end position="505"/>
    </location>
</feature>
<keyword evidence="4" id="KW-1185">Reference proteome</keyword>
<dbReference type="EMBL" id="CAJPWZ010002065">
    <property type="protein sequence ID" value="CAG2230388.1"/>
    <property type="molecule type" value="Genomic_DNA"/>
</dbReference>
<gene>
    <name evidence="3" type="ORF">MEDL_43240</name>
</gene>
<keyword evidence="1" id="KW-0175">Coiled coil</keyword>
<dbReference type="PROSITE" id="PS50878">
    <property type="entry name" value="RT_POL"/>
    <property type="match status" value="1"/>
</dbReference>
<proteinExistence type="predicted"/>
<comment type="caution">
    <text evidence="3">The sequence shown here is derived from an EMBL/GenBank/DDBJ whole genome shotgun (WGS) entry which is preliminary data.</text>
</comment>
<evidence type="ECO:0000313" key="4">
    <source>
        <dbReference type="Proteomes" id="UP000683360"/>
    </source>
</evidence>
<reference evidence="3" key="1">
    <citation type="submission" date="2021-03" db="EMBL/GenBank/DDBJ databases">
        <authorList>
            <person name="Bekaert M."/>
        </authorList>
    </citation>
    <scope>NUCLEOTIDE SEQUENCE</scope>
</reference>
<dbReference type="OrthoDB" id="10047121at2759"/>
<evidence type="ECO:0000256" key="1">
    <source>
        <dbReference type="SAM" id="Coils"/>
    </source>
</evidence>
<organism evidence="3 4">
    <name type="scientific">Mytilus edulis</name>
    <name type="common">Blue mussel</name>
    <dbReference type="NCBI Taxonomy" id="6550"/>
    <lineage>
        <taxon>Eukaryota</taxon>
        <taxon>Metazoa</taxon>
        <taxon>Spiralia</taxon>
        <taxon>Lophotrochozoa</taxon>
        <taxon>Mollusca</taxon>
        <taxon>Bivalvia</taxon>
        <taxon>Autobranchia</taxon>
        <taxon>Pteriomorphia</taxon>
        <taxon>Mytilida</taxon>
        <taxon>Mytiloidea</taxon>
        <taxon>Mytilidae</taxon>
        <taxon>Mytilinae</taxon>
        <taxon>Mytilus</taxon>
    </lineage>
</organism>
<dbReference type="Proteomes" id="UP000683360">
    <property type="component" value="Unassembled WGS sequence"/>
</dbReference>
<sequence length="616" mass="72044">MGSRRFRKSYRLINRKRRVNSKTQRNKRTRAEFNKKFILNFTRTKLSNEEILLLSKGTKFVPSPNIFHVRNNIMADFIELARKMRCRFCYSNTSENTELHPLYLKTGHVPPRCNNALENYITDTMLAISSLEVNSFKDNLSRVERKSLVKISNNSEIYISKADKNNTTVLIDKNNYTRAGENHLRSIYYVELEQPNTASISKKIEEIIRKLFSQKEIDMKTYNFLTQSHNPKHGHMYFLPKIHKINPEVVKNIIKQGFNHSDIEVAYRPIVNKSNSPTCRIEKFLDLIFKPLLRKDPFFIQDSKDFIVKLEKEKIENKCFLIAYDVTSMYTNMQIKDLQETLVNNLEKIDKLSYNFQIPNLADLAELIKIVLENNEFEFNGHIYKQIIGAPMGGILSPTCTDLHLASILKMILDKFQYRTHIKLHCQYRDDGFMVFTVGSTRKRRPKFSEEIQVIPQEGPGNLVKPAINELRTLMEVKHNLNTIQEGLRLAKGSKILPPYMSVDMKFTPRLMEHPSKEHIKEKVRDIQQYLKTVALSQLSEALAKGIREVSKQLDDILQEADTKLQESEKYDERRELFKAAQELIEEYSSKLQSYKDSLARKPTVAKPKDKFKKRF</sequence>
<accession>A0A8S3T950</accession>
<dbReference type="PANTHER" id="PTHR21301:SF10">
    <property type="entry name" value="REVERSE TRANSCRIPTASE DOMAIN-CONTAINING PROTEIN"/>
    <property type="match status" value="1"/>
</dbReference>
<evidence type="ECO:0000313" key="3">
    <source>
        <dbReference type="EMBL" id="CAG2230388.1"/>
    </source>
</evidence>
<dbReference type="AlphaFoldDB" id="A0A8S3T950"/>
<feature type="coiled-coil region" evidence="1">
    <location>
        <begin position="547"/>
        <end position="598"/>
    </location>
</feature>
<evidence type="ECO:0000259" key="2">
    <source>
        <dbReference type="PROSITE" id="PS50878"/>
    </source>
</evidence>
<protein>
    <recommendedName>
        <fullName evidence="2">Reverse transcriptase domain-containing protein</fullName>
    </recommendedName>
</protein>
<dbReference type="PANTHER" id="PTHR21301">
    <property type="entry name" value="REVERSE TRANSCRIPTASE"/>
    <property type="match status" value="1"/>
</dbReference>
<name>A0A8S3T950_MYTED</name>
<dbReference type="InterPro" id="IPR000477">
    <property type="entry name" value="RT_dom"/>
</dbReference>